<dbReference type="AlphaFoldDB" id="A0A139I7B0"/>
<evidence type="ECO:0000313" key="3">
    <source>
        <dbReference type="EMBL" id="KXT10637.1"/>
    </source>
</evidence>
<feature type="transmembrane region" description="Helical" evidence="1">
    <location>
        <begin position="99"/>
        <end position="117"/>
    </location>
</feature>
<comment type="caution">
    <text evidence="3">The sequence shown here is derived from an EMBL/GenBank/DDBJ whole genome shotgun (WGS) entry which is preliminary data.</text>
</comment>
<dbReference type="EMBL" id="LFZO01000247">
    <property type="protein sequence ID" value="KXT10637.1"/>
    <property type="molecule type" value="Genomic_DNA"/>
</dbReference>
<keyword evidence="1" id="KW-0812">Transmembrane</keyword>
<protein>
    <submittedName>
        <fullName evidence="3">Uncharacterized protein</fullName>
    </submittedName>
</protein>
<keyword evidence="4" id="KW-1185">Reference proteome</keyword>
<evidence type="ECO:0000256" key="1">
    <source>
        <dbReference type="SAM" id="Phobius"/>
    </source>
</evidence>
<proteinExistence type="predicted"/>
<feature type="signal peptide" evidence="2">
    <location>
        <begin position="1"/>
        <end position="20"/>
    </location>
</feature>
<evidence type="ECO:0000313" key="4">
    <source>
        <dbReference type="Proteomes" id="UP000073492"/>
    </source>
</evidence>
<accession>A0A139I7B0</accession>
<organism evidence="3 4">
    <name type="scientific">Pseudocercospora musae</name>
    <dbReference type="NCBI Taxonomy" id="113226"/>
    <lineage>
        <taxon>Eukaryota</taxon>
        <taxon>Fungi</taxon>
        <taxon>Dikarya</taxon>
        <taxon>Ascomycota</taxon>
        <taxon>Pezizomycotina</taxon>
        <taxon>Dothideomycetes</taxon>
        <taxon>Dothideomycetidae</taxon>
        <taxon>Mycosphaerellales</taxon>
        <taxon>Mycosphaerellaceae</taxon>
        <taxon>Pseudocercospora</taxon>
    </lineage>
</organism>
<keyword evidence="2" id="KW-0732">Signal</keyword>
<gene>
    <name evidence="3" type="ORF">AC579_1256</name>
</gene>
<keyword evidence="1" id="KW-0472">Membrane</keyword>
<feature type="chain" id="PRO_5007297237" evidence="2">
    <location>
        <begin position="21"/>
        <end position="193"/>
    </location>
</feature>
<evidence type="ECO:0000256" key="2">
    <source>
        <dbReference type="SAM" id="SignalP"/>
    </source>
</evidence>
<reference evidence="3 4" key="1">
    <citation type="submission" date="2015-07" db="EMBL/GenBank/DDBJ databases">
        <title>Comparative genomics of the Sigatoka disease complex on banana suggests a link between parallel evolutionary changes in Pseudocercospora fijiensis and Pseudocercospora eumusae and increased virulence on the banana host.</title>
        <authorList>
            <person name="Chang T.-C."/>
            <person name="Salvucci A."/>
            <person name="Crous P.W."/>
            <person name="Stergiopoulos I."/>
        </authorList>
    </citation>
    <scope>NUCLEOTIDE SEQUENCE [LARGE SCALE GENOMIC DNA]</scope>
    <source>
        <strain evidence="3 4">CBS 116634</strain>
    </source>
</reference>
<name>A0A139I7B0_9PEZI</name>
<sequence length="193" mass="21607">MRVYDLFAFAASLATANASAGPQCYSKLATTSPRGGCKTTSTTVYTPCTKTKTTYTGFVVLHTDPAMLPQDLCLVVVEHGDFVCELNAVIMYERTQKDFPVYSIALCLFVAFLRLRFMNMPRMRTSAQGMSDTVATAVHEQTVFDFAFRVAHQAHLQPRDLFVMLQLRGEMVAMQRRAGHMWNGNDLTFVLVQ</sequence>
<dbReference type="Proteomes" id="UP000073492">
    <property type="component" value="Unassembled WGS sequence"/>
</dbReference>
<dbReference type="OrthoDB" id="417697at2759"/>
<keyword evidence="1" id="KW-1133">Transmembrane helix</keyword>